<gene>
    <name evidence="7" type="ORF">ATY39_10675</name>
</gene>
<evidence type="ECO:0000256" key="4">
    <source>
        <dbReference type="ARBA" id="ARBA00022989"/>
    </source>
</evidence>
<keyword evidence="3 6" id="KW-0812">Transmembrane</keyword>
<dbReference type="STRING" id="241244.ATY39_10675"/>
<dbReference type="InterPro" id="IPR007383">
    <property type="entry name" value="DUF445"/>
</dbReference>
<dbReference type="Pfam" id="PF04286">
    <property type="entry name" value="DUF445"/>
    <property type="match status" value="1"/>
</dbReference>
<evidence type="ECO:0000256" key="5">
    <source>
        <dbReference type="ARBA" id="ARBA00023136"/>
    </source>
</evidence>
<comment type="similarity">
    <text evidence="2">Belongs to the UPF0754 family.</text>
</comment>
<evidence type="ECO:0000256" key="3">
    <source>
        <dbReference type="ARBA" id="ARBA00022692"/>
    </source>
</evidence>
<name>A0A143HHU2_9BACL</name>
<dbReference type="AlphaFoldDB" id="A0A143HHU2"/>
<sequence>MTVIGAVIGGFTNHIAIKMLFRPHNPIYIGSWRVPFTPGLIPKRREDLARQLGKTVVNYLLTPEMFRKKLFTVKNRELVEGWLNDKIRTLLFTDEKTLNDWLTQIGAAHMPDIIEQKVDQAVAEQLDKIKNVLSNESIESLLPESWEAKANKKIPEMSRYILEKAGGYFESPEGTQTIKRLIDDFLESKGTVGGMIQMFLGDSKSLVGRVQKEINKFIHAPGTMVLLTNLLSNEWQKVKVQSVTNLFGDLDFTSTTNRIQSYAKKELALQSRLDKPLVHYWQDGPEWFAGNIVPQITEKGFALAESQLEDAIKRLNLEQIVKEQVDSFPVSVLEDLVLGISKKEFKMITVLGFVLGGLIGIIQGIVVTIF</sequence>
<evidence type="ECO:0000313" key="8">
    <source>
        <dbReference type="Proteomes" id="UP000076021"/>
    </source>
</evidence>
<dbReference type="PANTHER" id="PTHR35791:SF1">
    <property type="entry name" value="UPF0754 MEMBRANE PROTEIN YHEB"/>
    <property type="match status" value="1"/>
</dbReference>
<reference evidence="7 8" key="1">
    <citation type="journal article" date="2016" name="Genome Announc.">
        <title>Whole-Genome Sequence of Rummeliibacillus stabekisii Strain PP9 Isolated from Antarctic Soil.</title>
        <authorList>
            <person name="da Mota F.F."/>
            <person name="Vollu R.E."/>
            <person name="Jurelevicius D."/>
            <person name="Seldin L."/>
        </authorList>
    </citation>
    <scope>NUCLEOTIDE SEQUENCE [LARGE SCALE GENOMIC DNA]</scope>
    <source>
        <strain evidence="7 8">PP9</strain>
    </source>
</reference>
<dbReference type="GO" id="GO:0012505">
    <property type="term" value="C:endomembrane system"/>
    <property type="evidence" value="ECO:0007669"/>
    <property type="project" value="UniProtKB-SubCell"/>
</dbReference>
<evidence type="ECO:0000256" key="1">
    <source>
        <dbReference type="ARBA" id="ARBA00004308"/>
    </source>
</evidence>
<evidence type="ECO:0000256" key="2">
    <source>
        <dbReference type="ARBA" id="ARBA00008053"/>
    </source>
</evidence>
<dbReference type="OrthoDB" id="9787430at2"/>
<evidence type="ECO:0000313" key="7">
    <source>
        <dbReference type="EMBL" id="AMX01076.1"/>
    </source>
</evidence>
<dbReference type="EMBL" id="CP014806">
    <property type="protein sequence ID" value="AMX01076.1"/>
    <property type="molecule type" value="Genomic_DNA"/>
</dbReference>
<comment type="subcellular location">
    <subcellularLocation>
        <location evidence="1">Endomembrane system</location>
    </subcellularLocation>
</comment>
<dbReference type="PANTHER" id="PTHR35791">
    <property type="entry name" value="UPF0754 MEMBRANE PROTEIN YHEB"/>
    <property type="match status" value="1"/>
</dbReference>
<protein>
    <submittedName>
        <fullName evidence="7">Uncharacterized protein</fullName>
    </submittedName>
</protein>
<proteinExistence type="inferred from homology"/>
<evidence type="ECO:0000256" key="6">
    <source>
        <dbReference type="SAM" id="Phobius"/>
    </source>
</evidence>
<keyword evidence="4 6" id="KW-1133">Transmembrane helix</keyword>
<keyword evidence="5 6" id="KW-0472">Membrane</keyword>
<organism evidence="7 8">
    <name type="scientific">Rummeliibacillus stabekisii</name>
    <dbReference type="NCBI Taxonomy" id="241244"/>
    <lineage>
        <taxon>Bacteria</taxon>
        <taxon>Bacillati</taxon>
        <taxon>Bacillota</taxon>
        <taxon>Bacilli</taxon>
        <taxon>Bacillales</taxon>
        <taxon>Caryophanaceae</taxon>
        <taxon>Rummeliibacillus</taxon>
    </lineage>
</organism>
<dbReference type="KEGG" id="rst:ATY39_10675"/>
<dbReference type="InterPro" id="IPR016991">
    <property type="entry name" value="UCP032178"/>
</dbReference>
<dbReference type="Proteomes" id="UP000076021">
    <property type="component" value="Chromosome"/>
</dbReference>
<feature type="transmembrane region" description="Helical" evidence="6">
    <location>
        <begin position="348"/>
        <end position="369"/>
    </location>
</feature>
<accession>A0A143HHU2</accession>
<dbReference type="PIRSF" id="PIRSF032178">
    <property type="entry name" value="UCP032178"/>
    <property type="match status" value="1"/>
</dbReference>
<reference evidence="8" key="2">
    <citation type="submission" date="2016-03" db="EMBL/GenBank/DDBJ databases">
        <authorList>
            <person name="Ploux O."/>
        </authorList>
    </citation>
    <scope>NUCLEOTIDE SEQUENCE [LARGE SCALE GENOMIC DNA]</scope>
    <source>
        <strain evidence="8">PP9</strain>
    </source>
</reference>
<keyword evidence="8" id="KW-1185">Reference proteome</keyword>